<dbReference type="Pfam" id="PF00128">
    <property type="entry name" value="Alpha-amylase"/>
    <property type="match status" value="1"/>
</dbReference>
<dbReference type="InterPro" id="IPR017853">
    <property type="entry name" value="GH"/>
</dbReference>
<keyword evidence="3 5" id="KW-0732">Signal</keyword>
<keyword evidence="8" id="KW-1185">Reference proteome</keyword>
<feature type="transmembrane region" description="Helical" evidence="4">
    <location>
        <begin position="447"/>
        <end position="467"/>
    </location>
</feature>
<keyword evidence="4" id="KW-0472">Membrane</keyword>
<dbReference type="Gene3D" id="3.20.20.80">
    <property type="entry name" value="Glycosidases"/>
    <property type="match status" value="1"/>
</dbReference>
<dbReference type="InterPro" id="IPR054174">
    <property type="entry name" value="Alpha-amylase-like_C"/>
</dbReference>
<name>A0ABR8WDF4_9BACL</name>
<dbReference type="PANTHER" id="PTHR10357:SF215">
    <property type="entry name" value="ALPHA-AMYLASE 1"/>
    <property type="match status" value="1"/>
</dbReference>
<sequence>MKAKWFLAIITGILLVSLVTPAAAKEKNSLQDEIIYDLLVDRYFNKVIQNDYEVDSRDITAFNGGDFKGLASEMQYIKDMGFTMVSIGPVFATDTYDGKEVIDYQQFERHFGTEEEFQEAIDKIHELDMKVIIDIPTQRVSKEHVWNKENPEWFSENEDGTMALDTTNPEAQRKLIDWFSEFVEEYEIDGIRLQTADQLDEDFISQFSETMKSIRDVYIISDLEMGPQSGLDAVVKPGIEEDLRSSYKNFDPLSTTSPDFEETAEGQLTRVDSLLSNRFTSDIVAVRGFPPTRWNLLMFQLLTMPGIPIVQYGSEIAMNGSAPPESHSILNMGVDEELIDHITSLTSLRNQSEALRTGETEVLHEKDGWLVYKRSNKEESWIIAINNSSSTKSLTIPAEVIGDDKEMRGLFENDVVRQNDDGDYQITLDRELGEAFNVIERKGFNKAYIAALILLYTLFISFLVLAWRRGRKRNLAKANKSKNSDVEEFPKPNHG</sequence>
<evidence type="ECO:0000256" key="1">
    <source>
        <dbReference type="ARBA" id="ARBA00001913"/>
    </source>
</evidence>
<protein>
    <submittedName>
        <fullName evidence="7">Alpha-amylase</fullName>
    </submittedName>
</protein>
<dbReference type="Pfam" id="PF22026">
    <property type="entry name" value="Alpha-amylase_C_2"/>
    <property type="match status" value="1"/>
</dbReference>
<evidence type="ECO:0000256" key="3">
    <source>
        <dbReference type="ARBA" id="ARBA00022729"/>
    </source>
</evidence>
<keyword evidence="4" id="KW-1133">Transmembrane helix</keyword>
<dbReference type="SMART" id="SM00642">
    <property type="entry name" value="Aamy"/>
    <property type="match status" value="1"/>
</dbReference>
<dbReference type="Proteomes" id="UP000658980">
    <property type="component" value="Unassembled WGS sequence"/>
</dbReference>
<keyword evidence="2" id="KW-0479">Metal-binding</keyword>
<gene>
    <name evidence="7" type="ORF">H9630_09575</name>
</gene>
<organism evidence="7 8">
    <name type="scientific">Planococcus wigleyi</name>
    <dbReference type="NCBI Taxonomy" id="2762216"/>
    <lineage>
        <taxon>Bacteria</taxon>
        <taxon>Bacillati</taxon>
        <taxon>Bacillota</taxon>
        <taxon>Bacilli</taxon>
        <taxon>Bacillales</taxon>
        <taxon>Caryophanaceae</taxon>
        <taxon>Planococcus</taxon>
    </lineage>
</organism>
<dbReference type="InterPro" id="IPR006047">
    <property type="entry name" value="GH13_cat_dom"/>
</dbReference>
<feature type="domain" description="Glycosyl hydrolase family 13 catalytic" evidence="6">
    <location>
        <begin position="37"/>
        <end position="349"/>
    </location>
</feature>
<proteinExistence type="predicted"/>
<dbReference type="RefSeq" id="WP_101191817.1">
    <property type="nucleotide sequence ID" value="NZ_JACSPU010000003.1"/>
</dbReference>
<feature type="chain" id="PRO_5047014511" evidence="5">
    <location>
        <begin position="25"/>
        <end position="495"/>
    </location>
</feature>
<dbReference type="InterPro" id="IPR013780">
    <property type="entry name" value="Glyco_hydro_b"/>
</dbReference>
<dbReference type="SUPFAM" id="SSF51011">
    <property type="entry name" value="Glycosyl hydrolase domain"/>
    <property type="match status" value="1"/>
</dbReference>
<reference evidence="7 8" key="1">
    <citation type="submission" date="2020-08" db="EMBL/GenBank/DDBJ databases">
        <title>A Genomic Blueprint of the Chicken Gut Microbiome.</title>
        <authorList>
            <person name="Gilroy R."/>
            <person name="Ravi A."/>
            <person name="Getino M."/>
            <person name="Pursley I."/>
            <person name="Horton D.L."/>
            <person name="Alikhan N.-F."/>
            <person name="Baker D."/>
            <person name="Gharbi K."/>
            <person name="Hall N."/>
            <person name="Watson M."/>
            <person name="Adriaenssens E.M."/>
            <person name="Foster-Nyarko E."/>
            <person name="Jarju S."/>
            <person name="Secka A."/>
            <person name="Antonio M."/>
            <person name="Oren A."/>
            <person name="Chaudhuri R."/>
            <person name="La Ragione R.M."/>
            <person name="Hildebrand F."/>
            <person name="Pallen M.J."/>
        </authorList>
    </citation>
    <scope>NUCLEOTIDE SEQUENCE [LARGE SCALE GENOMIC DNA]</scope>
    <source>
        <strain evidence="7 8">Sa1BUA13</strain>
    </source>
</reference>
<dbReference type="SUPFAM" id="SSF51445">
    <property type="entry name" value="(Trans)glycosidases"/>
    <property type="match status" value="1"/>
</dbReference>
<comment type="cofactor">
    <cofactor evidence="1">
        <name>Ca(2+)</name>
        <dbReference type="ChEBI" id="CHEBI:29108"/>
    </cofactor>
</comment>
<dbReference type="PANTHER" id="PTHR10357">
    <property type="entry name" value="ALPHA-AMYLASE FAMILY MEMBER"/>
    <property type="match status" value="1"/>
</dbReference>
<evidence type="ECO:0000259" key="6">
    <source>
        <dbReference type="SMART" id="SM00642"/>
    </source>
</evidence>
<feature type="signal peptide" evidence="5">
    <location>
        <begin position="1"/>
        <end position="24"/>
    </location>
</feature>
<evidence type="ECO:0000313" key="7">
    <source>
        <dbReference type="EMBL" id="MBD8015068.1"/>
    </source>
</evidence>
<evidence type="ECO:0000256" key="4">
    <source>
        <dbReference type="SAM" id="Phobius"/>
    </source>
</evidence>
<accession>A0ABR8WDF4</accession>
<keyword evidence="4" id="KW-0812">Transmembrane</keyword>
<evidence type="ECO:0000256" key="5">
    <source>
        <dbReference type="SAM" id="SignalP"/>
    </source>
</evidence>
<comment type="caution">
    <text evidence="7">The sequence shown here is derived from an EMBL/GenBank/DDBJ whole genome shotgun (WGS) entry which is preliminary data.</text>
</comment>
<dbReference type="Gene3D" id="2.60.40.1180">
    <property type="entry name" value="Golgi alpha-mannosidase II"/>
    <property type="match status" value="1"/>
</dbReference>
<evidence type="ECO:0000256" key="2">
    <source>
        <dbReference type="ARBA" id="ARBA00022723"/>
    </source>
</evidence>
<dbReference type="EMBL" id="JACSPU010000003">
    <property type="protein sequence ID" value="MBD8015068.1"/>
    <property type="molecule type" value="Genomic_DNA"/>
</dbReference>
<evidence type="ECO:0000313" key="8">
    <source>
        <dbReference type="Proteomes" id="UP000658980"/>
    </source>
</evidence>